<gene>
    <name evidence="4" type="ORF">HG535_0D02530</name>
</gene>
<dbReference type="GO" id="GO:0005811">
    <property type="term" value="C:lipid droplet"/>
    <property type="evidence" value="ECO:0007669"/>
    <property type="project" value="TreeGrafter"/>
</dbReference>
<dbReference type="PRINTS" id="PR00081">
    <property type="entry name" value="GDHRDH"/>
</dbReference>
<dbReference type="PANTHER" id="PTHR44169">
    <property type="entry name" value="NADPH-DEPENDENT 1-ACYLDIHYDROXYACETONE PHOSPHATE REDUCTASE"/>
    <property type="match status" value="1"/>
</dbReference>
<proteinExistence type="inferred from homology"/>
<accession>A0A7H9B1L1</accession>
<evidence type="ECO:0000256" key="3">
    <source>
        <dbReference type="ARBA" id="ARBA00023002"/>
    </source>
</evidence>
<name>A0A7H9B1L1_ZYGMR</name>
<dbReference type="GO" id="GO:0005783">
    <property type="term" value="C:endoplasmic reticulum"/>
    <property type="evidence" value="ECO:0007669"/>
    <property type="project" value="TreeGrafter"/>
</dbReference>
<dbReference type="GeneID" id="59236269"/>
<dbReference type="RefSeq" id="XP_037144273.1">
    <property type="nucleotide sequence ID" value="XM_037288378.1"/>
</dbReference>
<keyword evidence="5" id="KW-1185">Reference proteome</keyword>
<dbReference type="KEGG" id="zmk:HG535_0D02530"/>
<dbReference type="GO" id="GO:0000140">
    <property type="term" value="F:acylglycerone-phosphate reductase (NADP+) activity"/>
    <property type="evidence" value="ECO:0007669"/>
    <property type="project" value="TreeGrafter"/>
</dbReference>
<dbReference type="GO" id="GO:0019433">
    <property type="term" value="P:triglyceride catabolic process"/>
    <property type="evidence" value="ECO:0007669"/>
    <property type="project" value="TreeGrafter"/>
</dbReference>
<keyword evidence="3" id="KW-0560">Oxidoreductase</keyword>
<dbReference type="GO" id="GO:0006654">
    <property type="term" value="P:phosphatidic acid biosynthetic process"/>
    <property type="evidence" value="ECO:0007669"/>
    <property type="project" value="TreeGrafter"/>
</dbReference>
<dbReference type="AlphaFoldDB" id="A0A7H9B1L1"/>
<dbReference type="Proteomes" id="UP000509704">
    <property type="component" value="Chromosome 4"/>
</dbReference>
<dbReference type="Pfam" id="PF00106">
    <property type="entry name" value="adh_short"/>
    <property type="match status" value="1"/>
</dbReference>
<protein>
    <recommendedName>
        <fullName evidence="6">NADPH-dependent 1-acyldihydroxyacetone phosphate reductase</fullName>
    </recommendedName>
</protein>
<dbReference type="PANTHER" id="PTHR44169:SF6">
    <property type="entry name" value="NADPH-DEPENDENT 1-ACYLDIHYDROXYACETONE PHOSPHATE REDUCTASE"/>
    <property type="match status" value="1"/>
</dbReference>
<evidence type="ECO:0000256" key="1">
    <source>
        <dbReference type="ARBA" id="ARBA00006484"/>
    </source>
</evidence>
<evidence type="ECO:0000256" key="2">
    <source>
        <dbReference type="ARBA" id="ARBA00022857"/>
    </source>
</evidence>
<dbReference type="FunFam" id="3.40.50.720:FF:000261">
    <property type="entry name" value="NADPH-dependent 1-acyldihydroxyacetone phosphate reductase"/>
    <property type="match status" value="1"/>
</dbReference>
<comment type="similarity">
    <text evidence="1">Belongs to the short-chain dehydrogenases/reductases (SDR) family.</text>
</comment>
<sequence>MYQHYTSDDFYYMSSLRFARMPFFKGLVSCSSKKLKHIKNAIRSRFIPSQYYSIRIKYPTSKMSNLSNRKIAVVTGASQGIGYHVSRELAQHNYKVYACARHTEAIEKLAENFAEGVIIPCHLDISKVVEIKKFKEKLGLELPGQRLDLLFNNAGQSCTVPAIDVTDAMVEQCFQVNVFGHINMCAQLAEFLINAKGTITFTGSLAGIAAFPFGSIYGATKAAIHQYARVLHLEMRPFGVRVINTITGGVATDIAEKRPLPDHSYLNFKEGIEAFDRRREMAKRNHPTPVEEYAKQVVGDILSSRDPLDVYRGKLARLLTLVYTFLPYWLIEWGVEKKFRLHAAYKVLREKQH</sequence>
<dbReference type="Gene3D" id="3.40.50.720">
    <property type="entry name" value="NAD(P)-binding Rossmann-like Domain"/>
    <property type="match status" value="1"/>
</dbReference>
<reference evidence="4 5" key="1">
    <citation type="submission" date="2020-07" db="EMBL/GenBank/DDBJ databases">
        <title>The yeast mating-type switching endonuclease HO is a domesticated member of an unorthodox homing genetic element family.</title>
        <authorList>
            <person name="Coughlan A.Y."/>
            <person name="Lombardi L."/>
            <person name="Braun-Galleani S."/>
            <person name="Martos A.R."/>
            <person name="Galeote V."/>
            <person name="Bigey F."/>
            <person name="Dequin S."/>
            <person name="Byrne K.P."/>
            <person name="Wolfe K.H."/>
        </authorList>
    </citation>
    <scope>NUCLEOTIDE SEQUENCE [LARGE SCALE GENOMIC DNA]</scope>
    <source>
        <strain evidence="4 5">NRRL Y-6702</strain>
    </source>
</reference>
<dbReference type="SUPFAM" id="SSF51735">
    <property type="entry name" value="NAD(P)-binding Rossmann-fold domains"/>
    <property type="match status" value="1"/>
</dbReference>
<evidence type="ECO:0000313" key="4">
    <source>
        <dbReference type="EMBL" id="QLG72545.1"/>
    </source>
</evidence>
<keyword evidence="2" id="KW-0521">NADP</keyword>
<dbReference type="InterPro" id="IPR020904">
    <property type="entry name" value="Sc_DH/Rdtase_CS"/>
</dbReference>
<dbReference type="InterPro" id="IPR036291">
    <property type="entry name" value="NAD(P)-bd_dom_sf"/>
</dbReference>
<organism evidence="4 5">
    <name type="scientific">Zygotorulaspora mrakii</name>
    <name type="common">Zygosaccharomyces mrakii</name>
    <dbReference type="NCBI Taxonomy" id="42260"/>
    <lineage>
        <taxon>Eukaryota</taxon>
        <taxon>Fungi</taxon>
        <taxon>Dikarya</taxon>
        <taxon>Ascomycota</taxon>
        <taxon>Saccharomycotina</taxon>
        <taxon>Saccharomycetes</taxon>
        <taxon>Saccharomycetales</taxon>
        <taxon>Saccharomycetaceae</taxon>
        <taxon>Zygotorulaspora</taxon>
    </lineage>
</organism>
<dbReference type="InterPro" id="IPR002347">
    <property type="entry name" value="SDR_fam"/>
</dbReference>
<dbReference type="GO" id="GO:0004806">
    <property type="term" value="F:triacylglycerol lipase activity"/>
    <property type="evidence" value="ECO:0007669"/>
    <property type="project" value="TreeGrafter"/>
</dbReference>
<dbReference type="OrthoDB" id="2102561at2759"/>
<dbReference type="EMBL" id="CP058607">
    <property type="protein sequence ID" value="QLG72545.1"/>
    <property type="molecule type" value="Genomic_DNA"/>
</dbReference>
<dbReference type="PROSITE" id="PS00061">
    <property type="entry name" value="ADH_SHORT"/>
    <property type="match status" value="1"/>
</dbReference>
<evidence type="ECO:0000313" key="5">
    <source>
        <dbReference type="Proteomes" id="UP000509704"/>
    </source>
</evidence>
<evidence type="ECO:0008006" key="6">
    <source>
        <dbReference type="Google" id="ProtNLM"/>
    </source>
</evidence>